<dbReference type="RefSeq" id="WP_123688873.1">
    <property type="nucleotide sequence ID" value="NZ_AP019700.1"/>
</dbReference>
<dbReference type="InterPro" id="IPR006379">
    <property type="entry name" value="HAD-SF_hydro_IIB"/>
</dbReference>
<accession>A0A3N1M9X3</accession>
<dbReference type="PANTHER" id="PTHR10000:SF8">
    <property type="entry name" value="HAD SUPERFAMILY HYDROLASE-LIKE, TYPE 3"/>
    <property type="match status" value="1"/>
</dbReference>
<reference evidence="1 2" key="1">
    <citation type="submission" date="2018-11" db="EMBL/GenBank/DDBJ databases">
        <title>Genomic Encyclopedia of Type Strains, Phase IV (KMG-IV): sequencing the most valuable type-strain genomes for metagenomic binning, comparative biology and taxonomic classification.</title>
        <authorList>
            <person name="Goeker M."/>
        </authorList>
    </citation>
    <scope>NUCLEOTIDE SEQUENCE [LARGE SCALE GENOMIC DNA]</scope>
    <source>
        <strain evidence="1 2">DSM 5900</strain>
    </source>
</reference>
<dbReference type="EMBL" id="RJKX01000013">
    <property type="protein sequence ID" value="ROP99486.1"/>
    <property type="molecule type" value="Genomic_DNA"/>
</dbReference>
<dbReference type="GO" id="GO:0016791">
    <property type="term" value="F:phosphatase activity"/>
    <property type="evidence" value="ECO:0007669"/>
    <property type="project" value="TreeGrafter"/>
</dbReference>
<name>A0A3N1M9X3_9PROT</name>
<dbReference type="Pfam" id="PF08282">
    <property type="entry name" value="Hydrolase_3"/>
    <property type="match status" value="1"/>
</dbReference>
<dbReference type="Proteomes" id="UP000278222">
    <property type="component" value="Unassembled WGS sequence"/>
</dbReference>
<evidence type="ECO:0000313" key="1">
    <source>
        <dbReference type="EMBL" id="ROP99486.1"/>
    </source>
</evidence>
<dbReference type="OrthoDB" id="5292903at2"/>
<dbReference type="GO" id="GO:0000287">
    <property type="term" value="F:magnesium ion binding"/>
    <property type="evidence" value="ECO:0007669"/>
    <property type="project" value="TreeGrafter"/>
</dbReference>
<dbReference type="Gene3D" id="3.40.50.1000">
    <property type="entry name" value="HAD superfamily/HAD-like"/>
    <property type="match status" value="2"/>
</dbReference>
<keyword evidence="2" id="KW-1185">Reference proteome</keyword>
<dbReference type="PANTHER" id="PTHR10000">
    <property type="entry name" value="PHOSPHOSERINE PHOSPHATASE"/>
    <property type="match status" value="1"/>
</dbReference>
<dbReference type="NCBIfam" id="TIGR01484">
    <property type="entry name" value="HAD-SF-IIB"/>
    <property type="match status" value="1"/>
</dbReference>
<dbReference type="InterPro" id="IPR023214">
    <property type="entry name" value="HAD_sf"/>
</dbReference>
<dbReference type="InterPro" id="IPR036412">
    <property type="entry name" value="HAD-like_sf"/>
</dbReference>
<dbReference type="AlphaFoldDB" id="A0A3N1M9X3"/>
<comment type="caution">
    <text evidence="1">The sequence shown here is derived from an EMBL/GenBank/DDBJ whole genome shotgun (WGS) entry which is preliminary data.</text>
</comment>
<protein>
    <recommendedName>
        <fullName evidence="3">HAD superfamily hydrolase (TIGR01484 family)</fullName>
    </recommendedName>
</protein>
<organism evidence="1 2">
    <name type="scientific">Stella humosa</name>
    <dbReference type="NCBI Taxonomy" id="94"/>
    <lineage>
        <taxon>Bacteria</taxon>
        <taxon>Pseudomonadati</taxon>
        <taxon>Pseudomonadota</taxon>
        <taxon>Alphaproteobacteria</taxon>
        <taxon>Rhodospirillales</taxon>
        <taxon>Stellaceae</taxon>
        <taxon>Stella</taxon>
    </lineage>
</organism>
<evidence type="ECO:0008006" key="3">
    <source>
        <dbReference type="Google" id="ProtNLM"/>
    </source>
</evidence>
<proteinExistence type="predicted"/>
<dbReference type="SUPFAM" id="SSF56784">
    <property type="entry name" value="HAD-like"/>
    <property type="match status" value="1"/>
</dbReference>
<gene>
    <name evidence="1" type="ORF">EDC65_1265</name>
</gene>
<dbReference type="GO" id="GO:0005829">
    <property type="term" value="C:cytosol"/>
    <property type="evidence" value="ECO:0007669"/>
    <property type="project" value="TreeGrafter"/>
</dbReference>
<evidence type="ECO:0000313" key="2">
    <source>
        <dbReference type="Proteomes" id="UP000278222"/>
    </source>
</evidence>
<sequence length="264" mass="28935">MKSLAAFPAAHRRAVRCVLTDIDDTLTTDGRLTASAYLAMERLSRAGIKVIPVTGRPAGWCDMVARQWPVAAVVGENGAFYFRHDEANRQFVRRFWVDEAKRAADHVRLWEIARTILADVPGTGIASDQQYRAADIAIDWCEDVTPLDEAAVRRIVEIATAAGATAKVSSIHVNMWFGDFSKLAMSRRCIQDVLGVDIDAQPEQFVFVGDSPNDQTMFGHFPNAVGVANVLRFRDQLTQPPAYVAPSEGGDGFAEVADALLTAR</sequence>